<dbReference type="Gene3D" id="3.40.50.720">
    <property type="entry name" value="NAD(P)-binding Rossmann-like Domain"/>
    <property type="match status" value="1"/>
</dbReference>
<evidence type="ECO:0000259" key="1">
    <source>
        <dbReference type="Pfam" id="PF01408"/>
    </source>
</evidence>
<evidence type="ECO:0000259" key="2">
    <source>
        <dbReference type="Pfam" id="PF22725"/>
    </source>
</evidence>
<dbReference type="Gene3D" id="3.30.360.10">
    <property type="entry name" value="Dihydrodipicolinate Reductase, domain 2"/>
    <property type="match status" value="1"/>
</dbReference>
<proteinExistence type="predicted"/>
<dbReference type="InterPro" id="IPR055170">
    <property type="entry name" value="GFO_IDH_MocA-like_dom"/>
</dbReference>
<dbReference type="AlphaFoldDB" id="A0A381U2W6"/>
<dbReference type="Pfam" id="PF22725">
    <property type="entry name" value="GFO_IDH_MocA_C3"/>
    <property type="match status" value="1"/>
</dbReference>
<dbReference type="InterPro" id="IPR036291">
    <property type="entry name" value="NAD(P)-bd_dom_sf"/>
</dbReference>
<feature type="non-terminal residue" evidence="3">
    <location>
        <position position="206"/>
    </location>
</feature>
<reference evidence="3" key="1">
    <citation type="submission" date="2018-05" db="EMBL/GenBank/DDBJ databases">
        <authorList>
            <person name="Lanie J.A."/>
            <person name="Ng W.-L."/>
            <person name="Kazmierczak K.M."/>
            <person name="Andrzejewski T.M."/>
            <person name="Davidsen T.M."/>
            <person name="Wayne K.J."/>
            <person name="Tettelin H."/>
            <person name="Glass J.I."/>
            <person name="Rusch D."/>
            <person name="Podicherti R."/>
            <person name="Tsui H.-C.T."/>
            <person name="Winkler M.E."/>
        </authorList>
    </citation>
    <scope>NUCLEOTIDE SEQUENCE</scope>
</reference>
<dbReference type="Pfam" id="PF01408">
    <property type="entry name" value="GFO_IDH_MocA"/>
    <property type="match status" value="1"/>
</dbReference>
<sequence>MINEDKIKVAVIGCGFFATNHILSWKNFKDVDLVGVCDLDEERAINASHLAKGTPYFTDAELMLKEVRPDVVDIVTTAPSHYNLAKLAASLNISAIIQKPLAPSLKESTKIVDLAETTQTPMMVHENFRFQQPLRALQKIILNGEIGQLLFCKISFRTSYDVYRQQPYLKEVDRLILMDLGVHVLDLARFLFGEATSICCRTQKTR</sequence>
<evidence type="ECO:0000313" key="3">
    <source>
        <dbReference type="EMBL" id="SVA22576.1"/>
    </source>
</evidence>
<dbReference type="SUPFAM" id="SSF55347">
    <property type="entry name" value="Glyceraldehyde-3-phosphate dehydrogenase-like, C-terminal domain"/>
    <property type="match status" value="1"/>
</dbReference>
<dbReference type="InterPro" id="IPR051317">
    <property type="entry name" value="Gfo/Idh/MocA_oxidoreduct"/>
</dbReference>
<organism evidence="3">
    <name type="scientific">marine metagenome</name>
    <dbReference type="NCBI Taxonomy" id="408172"/>
    <lineage>
        <taxon>unclassified sequences</taxon>
        <taxon>metagenomes</taxon>
        <taxon>ecological metagenomes</taxon>
    </lineage>
</organism>
<dbReference type="PANTHER" id="PTHR43708">
    <property type="entry name" value="CONSERVED EXPRESSED OXIDOREDUCTASE (EUROFUNG)"/>
    <property type="match status" value="1"/>
</dbReference>
<dbReference type="SUPFAM" id="SSF51735">
    <property type="entry name" value="NAD(P)-binding Rossmann-fold domains"/>
    <property type="match status" value="1"/>
</dbReference>
<dbReference type="PANTHER" id="PTHR43708:SF8">
    <property type="entry name" value="OXIDOREDUCTASE"/>
    <property type="match status" value="1"/>
</dbReference>
<name>A0A381U2W6_9ZZZZ</name>
<feature type="domain" description="GFO/IDH/MocA-like oxidoreductase" evidence="2">
    <location>
        <begin position="135"/>
        <end position="204"/>
    </location>
</feature>
<gene>
    <name evidence="3" type="ORF">METZ01_LOCUS75430</name>
</gene>
<dbReference type="GO" id="GO:0000166">
    <property type="term" value="F:nucleotide binding"/>
    <property type="evidence" value="ECO:0007669"/>
    <property type="project" value="InterPro"/>
</dbReference>
<dbReference type="EMBL" id="UINC01005635">
    <property type="protein sequence ID" value="SVA22576.1"/>
    <property type="molecule type" value="Genomic_DNA"/>
</dbReference>
<feature type="domain" description="Gfo/Idh/MocA-like oxidoreductase N-terminal" evidence="1">
    <location>
        <begin position="7"/>
        <end position="124"/>
    </location>
</feature>
<dbReference type="InterPro" id="IPR000683">
    <property type="entry name" value="Gfo/Idh/MocA-like_OxRdtase_N"/>
</dbReference>
<accession>A0A381U2W6</accession>
<protein>
    <submittedName>
        <fullName evidence="3">Uncharacterized protein</fullName>
    </submittedName>
</protein>